<dbReference type="SUPFAM" id="SSF140931">
    <property type="entry name" value="Fic-like"/>
    <property type="match status" value="1"/>
</dbReference>
<name>A0A835SSW0_9CHLO</name>
<gene>
    <name evidence="2" type="ORF">HYH02_013385</name>
</gene>
<dbReference type="PANTHER" id="PTHR13504">
    <property type="entry name" value="FIDO DOMAIN-CONTAINING PROTEIN DDB_G0283145"/>
    <property type="match status" value="1"/>
</dbReference>
<accession>A0A835SSW0</accession>
<keyword evidence="3" id="KW-1185">Reference proteome</keyword>
<sequence length="181" mass="18872">MAIPELTSAELKATHRIMMWGAAGATPGEYRTTTISAPSHVVAPPAAADVPAGSGSSPTGIAAGVEAALGRFNRSLALLVSAGRQLADVNLLAASLAAEVYALRPFPHGNGRLCRLLAAYALMAAGDEAGGDPFPEAMRHYNDGSGDGHGNGGMVVPLAAHILECRHFAWRNYVRNLRYQQ</sequence>
<organism evidence="2 3">
    <name type="scientific">Chlamydomonas schloesseri</name>
    <dbReference type="NCBI Taxonomy" id="2026947"/>
    <lineage>
        <taxon>Eukaryota</taxon>
        <taxon>Viridiplantae</taxon>
        <taxon>Chlorophyta</taxon>
        <taxon>core chlorophytes</taxon>
        <taxon>Chlorophyceae</taxon>
        <taxon>CS clade</taxon>
        <taxon>Chlamydomonadales</taxon>
        <taxon>Chlamydomonadaceae</taxon>
        <taxon>Chlamydomonas</taxon>
    </lineage>
</organism>
<protein>
    <recommendedName>
        <fullName evidence="1">Fido domain-containing protein</fullName>
    </recommendedName>
</protein>
<dbReference type="InterPro" id="IPR036597">
    <property type="entry name" value="Fido-like_dom_sf"/>
</dbReference>
<reference evidence="2" key="1">
    <citation type="journal article" date="2020" name="bioRxiv">
        <title>Comparative genomics of Chlamydomonas.</title>
        <authorList>
            <person name="Craig R.J."/>
            <person name="Hasan A.R."/>
            <person name="Ness R.W."/>
            <person name="Keightley P.D."/>
        </authorList>
    </citation>
    <scope>NUCLEOTIDE SEQUENCE</scope>
    <source>
        <strain evidence="2">CCAP 11/173</strain>
    </source>
</reference>
<dbReference type="PANTHER" id="PTHR13504:SF38">
    <property type="entry name" value="FIDO DOMAIN-CONTAINING PROTEIN"/>
    <property type="match status" value="1"/>
</dbReference>
<dbReference type="OrthoDB" id="536158at2759"/>
<evidence type="ECO:0000313" key="3">
    <source>
        <dbReference type="Proteomes" id="UP000613740"/>
    </source>
</evidence>
<dbReference type="Proteomes" id="UP000613740">
    <property type="component" value="Unassembled WGS sequence"/>
</dbReference>
<proteinExistence type="predicted"/>
<dbReference type="Pfam" id="PF02661">
    <property type="entry name" value="Fic"/>
    <property type="match status" value="1"/>
</dbReference>
<dbReference type="InterPro" id="IPR040198">
    <property type="entry name" value="Fido_containing"/>
</dbReference>
<evidence type="ECO:0000313" key="2">
    <source>
        <dbReference type="EMBL" id="KAG2431251.1"/>
    </source>
</evidence>
<comment type="caution">
    <text evidence="2">The sequence shown here is derived from an EMBL/GenBank/DDBJ whole genome shotgun (WGS) entry which is preliminary data.</text>
</comment>
<feature type="domain" description="Fido" evidence="1">
    <location>
        <begin position="6"/>
        <end position="164"/>
    </location>
</feature>
<dbReference type="InterPro" id="IPR003812">
    <property type="entry name" value="Fido"/>
</dbReference>
<dbReference type="Gene3D" id="1.10.3290.10">
    <property type="entry name" value="Fido-like domain"/>
    <property type="match status" value="1"/>
</dbReference>
<dbReference type="EMBL" id="JAEHOD010000074">
    <property type="protein sequence ID" value="KAG2431251.1"/>
    <property type="molecule type" value="Genomic_DNA"/>
</dbReference>
<evidence type="ECO:0000259" key="1">
    <source>
        <dbReference type="PROSITE" id="PS51459"/>
    </source>
</evidence>
<dbReference type="PROSITE" id="PS51459">
    <property type="entry name" value="FIDO"/>
    <property type="match status" value="1"/>
</dbReference>
<dbReference type="AlphaFoldDB" id="A0A835SSW0"/>